<reference evidence="6" key="1">
    <citation type="submission" date="2022-07" db="EMBL/GenBank/DDBJ databases">
        <authorList>
            <person name="Macas J."/>
            <person name="Novak P."/>
            <person name="Neumann P."/>
        </authorList>
    </citation>
    <scope>NUCLEOTIDE SEQUENCE</scope>
</reference>
<comment type="caution">
    <text evidence="6">The sequence shown here is derived from an EMBL/GenBank/DDBJ whole genome shotgun (WGS) entry which is preliminary data.</text>
</comment>
<dbReference type="Pfam" id="PF13639">
    <property type="entry name" value="zf-RING_2"/>
    <property type="match status" value="1"/>
</dbReference>
<dbReference type="InterPro" id="IPR001841">
    <property type="entry name" value="Znf_RING"/>
</dbReference>
<proteinExistence type="predicted"/>
<dbReference type="AlphaFoldDB" id="A0AAV0DCS4"/>
<dbReference type="SUPFAM" id="SSF57850">
    <property type="entry name" value="RING/U-box"/>
    <property type="match status" value="1"/>
</dbReference>
<dbReference type="GO" id="GO:0008270">
    <property type="term" value="F:zinc ion binding"/>
    <property type="evidence" value="ECO:0007669"/>
    <property type="project" value="UniProtKB-KW"/>
</dbReference>
<evidence type="ECO:0000313" key="6">
    <source>
        <dbReference type="EMBL" id="CAH9098481.1"/>
    </source>
</evidence>
<gene>
    <name evidence="6" type="ORF">CEPIT_LOCUS14450</name>
</gene>
<evidence type="ECO:0000256" key="3">
    <source>
        <dbReference type="ARBA" id="ARBA00022833"/>
    </source>
</evidence>
<dbReference type="PANTHER" id="PTHR45969">
    <property type="entry name" value="RING ZINC FINGER PROTEIN-RELATED"/>
    <property type="match status" value="1"/>
</dbReference>
<dbReference type="GO" id="GO:0016567">
    <property type="term" value="P:protein ubiquitination"/>
    <property type="evidence" value="ECO:0007669"/>
    <property type="project" value="TreeGrafter"/>
</dbReference>
<keyword evidence="2 4" id="KW-0863">Zinc-finger</keyword>
<organism evidence="6 7">
    <name type="scientific">Cuscuta epithymum</name>
    <dbReference type="NCBI Taxonomy" id="186058"/>
    <lineage>
        <taxon>Eukaryota</taxon>
        <taxon>Viridiplantae</taxon>
        <taxon>Streptophyta</taxon>
        <taxon>Embryophyta</taxon>
        <taxon>Tracheophyta</taxon>
        <taxon>Spermatophyta</taxon>
        <taxon>Magnoliopsida</taxon>
        <taxon>eudicotyledons</taxon>
        <taxon>Gunneridae</taxon>
        <taxon>Pentapetalae</taxon>
        <taxon>asterids</taxon>
        <taxon>lamiids</taxon>
        <taxon>Solanales</taxon>
        <taxon>Convolvulaceae</taxon>
        <taxon>Cuscuteae</taxon>
        <taxon>Cuscuta</taxon>
        <taxon>Cuscuta subgen. Cuscuta</taxon>
    </lineage>
</organism>
<keyword evidence="3" id="KW-0862">Zinc</keyword>
<keyword evidence="7" id="KW-1185">Reference proteome</keyword>
<evidence type="ECO:0000259" key="5">
    <source>
        <dbReference type="PROSITE" id="PS50089"/>
    </source>
</evidence>
<sequence>MAELFESFRLDLDIDTEDGPDLQRSVVRIYLEQGNASFARTWWLDSKECGSWNQELLYRIVEDVDVSPECAETIDLEKILSEEEDEELVTLLTDKLLSPFQNIIPGENIEYLASVLIRRCRDRLIPLTNDNSNSKRYSISVAVCSKLSIILGLKAWTWFLDCLEQLPPGAPHGYDPSSPMPLPRMVPNGYSFFQLGGGEEEEEETCAICLGKYEPQCLVIRLQCLEDILPNHEEEHSHKTENAAAMLLPCQHIFHANCIASWFRVSDDKPDQLSGVNTCPLCRRQVPSRHFVLSLEHFFRLSYYLQ</sequence>
<feature type="domain" description="RING-type" evidence="5">
    <location>
        <begin position="206"/>
        <end position="283"/>
    </location>
</feature>
<dbReference type="EMBL" id="CAMAPF010000099">
    <property type="protein sequence ID" value="CAH9098481.1"/>
    <property type="molecule type" value="Genomic_DNA"/>
</dbReference>
<evidence type="ECO:0000313" key="7">
    <source>
        <dbReference type="Proteomes" id="UP001152523"/>
    </source>
</evidence>
<dbReference type="Proteomes" id="UP001152523">
    <property type="component" value="Unassembled WGS sequence"/>
</dbReference>
<name>A0AAV0DCS4_9ASTE</name>
<dbReference type="Gene3D" id="3.30.40.10">
    <property type="entry name" value="Zinc/RING finger domain, C3HC4 (zinc finger)"/>
    <property type="match status" value="1"/>
</dbReference>
<keyword evidence="1" id="KW-0479">Metal-binding</keyword>
<evidence type="ECO:0000256" key="2">
    <source>
        <dbReference type="ARBA" id="ARBA00022771"/>
    </source>
</evidence>
<accession>A0AAV0DCS4</accession>
<dbReference type="PANTHER" id="PTHR45969:SF69">
    <property type="entry name" value="FINGER DOMAIN PROTEIN, PUTATIVE (AFU_ORTHOLOGUE AFUA_3G12190)-RELATED"/>
    <property type="match status" value="1"/>
</dbReference>
<dbReference type="InterPro" id="IPR013083">
    <property type="entry name" value="Znf_RING/FYVE/PHD"/>
</dbReference>
<protein>
    <recommendedName>
        <fullName evidence="5">RING-type domain-containing protein</fullName>
    </recommendedName>
</protein>
<dbReference type="GO" id="GO:0061630">
    <property type="term" value="F:ubiquitin protein ligase activity"/>
    <property type="evidence" value="ECO:0007669"/>
    <property type="project" value="TreeGrafter"/>
</dbReference>
<dbReference type="PROSITE" id="PS50089">
    <property type="entry name" value="ZF_RING_2"/>
    <property type="match status" value="1"/>
</dbReference>
<evidence type="ECO:0000256" key="1">
    <source>
        <dbReference type="ARBA" id="ARBA00022723"/>
    </source>
</evidence>
<dbReference type="SMART" id="SM00184">
    <property type="entry name" value="RING"/>
    <property type="match status" value="1"/>
</dbReference>
<evidence type="ECO:0000256" key="4">
    <source>
        <dbReference type="PROSITE-ProRule" id="PRU00175"/>
    </source>
</evidence>